<name>A0ABP8K8U0_9ACTN</name>
<dbReference type="Pfam" id="PF06475">
    <property type="entry name" value="Glycolipid_bind"/>
    <property type="match status" value="1"/>
</dbReference>
<sequence length="206" mass="21988">MTEEGTSSPDAAGAVAAPIGTWPKILTWRSDDGSLVESFRIQLSGRRIKAYGRIIGVGTPTSEAFNASLDLVTDDAGITKRLSIHLQTAARDTAIRIARDGEDRWLVTDEQGSTRGEFAGAKNVDVLKSAFFNALTIRAHDLQTHSEEVDVPVVYVDLPGLNVHEAVINYSSAADGVTVISPVSSSTLSVDSDGFVLDYPGLSKRV</sequence>
<keyword evidence="2" id="KW-1185">Reference proteome</keyword>
<dbReference type="Proteomes" id="UP001500635">
    <property type="component" value="Unassembled WGS sequence"/>
</dbReference>
<reference evidence="2" key="1">
    <citation type="journal article" date="2019" name="Int. J. Syst. Evol. Microbiol.">
        <title>The Global Catalogue of Microorganisms (GCM) 10K type strain sequencing project: providing services to taxonomists for standard genome sequencing and annotation.</title>
        <authorList>
            <consortium name="The Broad Institute Genomics Platform"/>
            <consortium name="The Broad Institute Genome Sequencing Center for Infectious Disease"/>
            <person name="Wu L."/>
            <person name="Ma J."/>
        </authorList>
    </citation>
    <scope>NUCLEOTIDE SEQUENCE [LARGE SCALE GENOMIC DNA]</scope>
    <source>
        <strain evidence="2">JCM 17688</strain>
    </source>
</reference>
<organism evidence="1 2">
    <name type="scientific">Tsukamurella soli</name>
    <dbReference type="NCBI Taxonomy" id="644556"/>
    <lineage>
        <taxon>Bacteria</taxon>
        <taxon>Bacillati</taxon>
        <taxon>Actinomycetota</taxon>
        <taxon>Actinomycetes</taxon>
        <taxon>Mycobacteriales</taxon>
        <taxon>Tsukamurellaceae</taxon>
        <taxon>Tsukamurella</taxon>
    </lineage>
</organism>
<accession>A0ABP8K8U0</accession>
<protein>
    <submittedName>
        <fullName evidence="1">Glycolipid-binding domain-containing protein</fullName>
    </submittedName>
</protein>
<dbReference type="InterPro" id="IPR009467">
    <property type="entry name" value="Glycolipid-bd_prot_put"/>
</dbReference>
<evidence type="ECO:0000313" key="1">
    <source>
        <dbReference type="EMBL" id="GAA4402173.1"/>
    </source>
</evidence>
<gene>
    <name evidence="1" type="ORF">GCM10023147_42460</name>
</gene>
<proteinExistence type="predicted"/>
<dbReference type="SUPFAM" id="SSF159275">
    <property type="entry name" value="PA1994-like"/>
    <property type="match status" value="1"/>
</dbReference>
<dbReference type="EMBL" id="BAABFR010000094">
    <property type="protein sequence ID" value="GAA4402173.1"/>
    <property type="molecule type" value="Genomic_DNA"/>
</dbReference>
<comment type="caution">
    <text evidence="1">The sequence shown here is derived from an EMBL/GenBank/DDBJ whole genome shotgun (WGS) entry which is preliminary data.</text>
</comment>
<evidence type="ECO:0000313" key="2">
    <source>
        <dbReference type="Proteomes" id="UP001500635"/>
    </source>
</evidence>
<dbReference type="RefSeq" id="WP_344999845.1">
    <property type="nucleotide sequence ID" value="NZ_BAABFR010000094.1"/>
</dbReference>